<dbReference type="InterPro" id="IPR006091">
    <property type="entry name" value="Acyl-CoA_Oxase/DH_mid-dom"/>
</dbReference>
<reference evidence="9 10" key="1">
    <citation type="submission" date="2023-09" db="EMBL/GenBank/DDBJ databases">
        <title>Microbacterium fusihabitans sp. nov., Microbacterium phycihabitans sp. nov., and Microbacterium cervinum sp. nov., isolated from dried seaweeds of beach.</title>
        <authorList>
            <person name="Lee S.D."/>
        </authorList>
    </citation>
    <scope>NUCLEOTIDE SEQUENCE [LARGE SCALE GENOMIC DNA]</scope>
    <source>
        <strain evidence="9 10">KSW2-29</strain>
    </source>
</reference>
<dbReference type="SUPFAM" id="SSF47203">
    <property type="entry name" value="Acyl-CoA dehydrogenase C-terminal domain-like"/>
    <property type="match status" value="1"/>
</dbReference>
<gene>
    <name evidence="9" type="ORF">RWH44_05235</name>
</gene>
<evidence type="ECO:0000256" key="3">
    <source>
        <dbReference type="ARBA" id="ARBA00022630"/>
    </source>
</evidence>
<evidence type="ECO:0000313" key="9">
    <source>
        <dbReference type="EMBL" id="MDU0345100.1"/>
    </source>
</evidence>
<dbReference type="SUPFAM" id="SSF56645">
    <property type="entry name" value="Acyl-CoA dehydrogenase NM domain-like"/>
    <property type="match status" value="1"/>
</dbReference>
<dbReference type="InterPro" id="IPR046373">
    <property type="entry name" value="Acyl-CoA_Oxase/DH_mid-dom_sf"/>
</dbReference>
<dbReference type="PIRSF" id="PIRSF016578">
    <property type="entry name" value="HsaA"/>
    <property type="match status" value="1"/>
</dbReference>
<dbReference type="InterPro" id="IPR037069">
    <property type="entry name" value="AcylCoA_DH/ox_N_sf"/>
</dbReference>
<dbReference type="PANTHER" id="PTHR43831">
    <property type="entry name" value="ISOBUTYRYL-COA DEHYDROGENASE"/>
    <property type="match status" value="1"/>
</dbReference>
<evidence type="ECO:0000256" key="5">
    <source>
        <dbReference type="RuleBase" id="RU362125"/>
    </source>
</evidence>
<dbReference type="InterPro" id="IPR009100">
    <property type="entry name" value="AcylCoA_DH/oxidase_NM_dom_sf"/>
</dbReference>
<dbReference type="InterPro" id="IPR009075">
    <property type="entry name" value="AcylCo_DH/oxidase_C"/>
</dbReference>
<evidence type="ECO:0000313" key="10">
    <source>
        <dbReference type="Proteomes" id="UP001261125"/>
    </source>
</evidence>
<dbReference type="Gene3D" id="2.40.110.10">
    <property type="entry name" value="Butyryl-CoA Dehydrogenase, subunit A, domain 2"/>
    <property type="match status" value="1"/>
</dbReference>
<sequence length="392" mass="41601">MDTTPAPALDASSTGTLSSDERAAILDAVRDFAATEFAPHTLEWDAEKHFPRDVLRRAGELGLGGVYVNDDVGGAGLSRADAVAIFEELAYGDPTVTAYITIHNMVAWMIDTYGTAAQRERWLPSLVAMDDLGAYCLTEPGAGSDAAAIATSAIRHGDTYVLTGVKQFISGAGEASVYVVMARTGEPGARGISAFLVPADSAGLSFGPNERKMGWNAQPTRPVILDEVRVPAENLLGGEGCGFSIAMTALNGGRLNIATCSLGGARWALDRAIAYVHERFTFGEALSEKQSVIFSVADMATELDAARLLVRDAAQALDAGDPDAATRCAMAKRFATDVGFRVANEALQLHGGYGYLQDYGIEKVVRDLRVHQILEGTNEIMRLIVGRNVLAA</sequence>
<comment type="similarity">
    <text evidence="2 5">Belongs to the acyl-CoA dehydrogenase family.</text>
</comment>
<dbReference type="EMBL" id="JAWDIT010000002">
    <property type="protein sequence ID" value="MDU0345100.1"/>
    <property type="molecule type" value="Genomic_DNA"/>
</dbReference>
<dbReference type="Pfam" id="PF02770">
    <property type="entry name" value="Acyl-CoA_dh_M"/>
    <property type="match status" value="1"/>
</dbReference>
<dbReference type="PROSITE" id="PS00073">
    <property type="entry name" value="ACYL_COA_DH_2"/>
    <property type="match status" value="1"/>
</dbReference>
<dbReference type="Gene3D" id="1.10.540.10">
    <property type="entry name" value="Acyl-CoA dehydrogenase/oxidase, N-terminal domain"/>
    <property type="match status" value="1"/>
</dbReference>
<evidence type="ECO:0000256" key="2">
    <source>
        <dbReference type="ARBA" id="ARBA00009347"/>
    </source>
</evidence>
<dbReference type="PANTHER" id="PTHR43831:SF1">
    <property type="entry name" value="ISOBUTYRYL-COA DEHYDROGENASE, MITOCHONDRIAL"/>
    <property type="match status" value="1"/>
</dbReference>
<feature type="domain" description="Acyl-CoA oxidase/dehydrogenase middle" evidence="7">
    <location>
        <begin position="134"/>
        <end position="228"/>
    </location>
</feature>
<name>A0ABU3SJZ7_9MICO</name>
<evidence type="ECO:0000259" key="8">
    <source>
        <dbReference type="Pfam" id="PF02771"/>
    </source>
</evidence>
<dbReference type="Proteomes" id="UP001261125">
    <property type="component" value="Unassembled WGS sequence"/>
</dbReference>
<accession>A0ABU3SJZ7</accession>
<comment type="caution">
    <text evidence="9">The sequence shown here is derived from an EMBL/GenBank/DDBJ whole genome shotgun (WGS) entry which is preliminary data.</text>
</comment>
<dbReference type="InterPro" id="IPR052547">
    <property type="entry name" value="Mito_Isobutyryl-CoADH"/>
</dbReference>
<dbReference type="Pfam" id="PF00441">
    <property type="entry name" value="Acyl-CoA_dh_1"/>
    <property type="match status" value="1"/>
</dbReference>
<evidence type="ECO:0000256" key="4">
    <source>
        <dbReference type="ARBA" id="ARBA00022827"/>
    </source>
</evidence>
<evidence type="ECO:0000259" key="7">
    <source>
        <dbReference type="Pfam" id="PF02770"/>
    </source>
</evidence>
<evidence type="ECO:0000256" key="1">
    <source>
        <dbReference type="ARBA" id="ARBA00001974"/>
    </source>
</evidence>
<feature type="domain" description="Acyl-CoA dehydrogenase/oxidase N-terminal" evidence="8">
    <location>
        <begin position="19"/>
        <end position="129"/>
    </location>
</feature>
<protein>
    <submittedName>
        <fullName evidence="9">Acyl-CoA dehydrogenase family protein</fullName>
    </submittedName>
</protein>
<dbReference type="Pfam" id="PF02771">
    <property type="entry name" value="Acyl-CoA_dh_N"/>
    <property type="match status" value="1"/>
</dbReference>
<keyword evidence="5" id="KW-0560">Oxidoreductase</keyword>
<dbReference type="PROSITE" id="PS00072">
    <property type="entry name" value="ACYL_COA_DH_1"/>
    <property type="match status" value="1"/>
</dbReference>
<keyword evidence="4 5" id="KW-0274">FAD</keyword>
<proteinExistence type="inferred from homology"/>
<dbReference type="Gene3D" id="1.20.140.10">
    <property type="entry name" value="Butyryl-CoA Dehydrogenase, subunit A, domain 3"/>
    <property type="match status" value="1"/>
</dbReference>
<dbReference type="InterPro" id="IPR006089">
    <property type="entry name" value="Acyl-CoA_DH_CS"/>
</dbReference>
<evidence type="ECO:0000259" key="6">
    <source>
        <dbReference type="Pfam" id="PF00441"/>
    </source>
</evidence>
<feature type="domain" description="Acyl-CoA dehydrogenase/oxidase C-terminal" evidence="6">
    <location>
        <begin position="242"/>
        <end position="390"/>
    </location>
</feature>
<dbReference type="InterPro" id="IPR013786">
    <property type="entry name" value="AcylCoA_DH/ox_N"/>
</dbReference>
<dbReference type="InterPro" id="IPR036250">
    <property type="entry name" value="AcylCo_DH-like_C"/>
</dbReference>
<comment type="cofactor">
    <cofactor evidence="1 5">
        <name>FAD</name>
        <dbReference type="ChEBI" id="CHEBI:57692"/>
    </cofactor>
</comment>
<keyword evidence="10" id="KW-1185">Reference proteome</keyword>
<dbReference type="RefSeq" id="WP_316003746.1">
    <property type="nucleotide sequence ID" value="NZ_JAWDIT010000002.1"/>
</dbReference>
<keyword evidence="3 5" id="KW-0285">Flavoprotein</keyword>
<organism evidence="9 10">
    <name type="scientific">Microbacterium phycohabitans</name>
    <dbReference type="NCBI Taxonomy" id="3075993"/>
    <lineage>
        <taxon>Bacteria</taxon>
        <taxon>Bacillati</taxon>
        <taxon>Actinomycetota</taxon>
        <taxon>Actinomycetes</taxon>
        <taxon>Micrococcales</taxon>
        <taxon>Microbacteriaceae</taxon>
        <taxon>Microbacterium</taxon>
    </lineage>
</organism>